<keyword evidence="15" id="KW-0131">Cell cycle</keyword>
<dbReference type="OrthoDB" id="844at2759"/>
<evidence type="ECO:0000256" key="10">
    <source>
        <dbReference type="ARBA" id="ARBA00022806"/>
    </source>
</evidence>
<dbReference type="Pfam" id="PF14551">
    <property type="entry name" value="MCM_N"/>
    <property type="match status" value="1"/>
</dbReference>
<dbReference type="PANTHER" id="PTHR11630">
    <property type="entry name" value="DNA REPLICATION LICENSING FACTOR MCM FAMILY MEMBER"/>
    <property type="match status" value="1"/>
</dbReference>
<dbReference type="Pfam" id="PF17207">
    <property type="entry name" value="MCM_OB"/>
    <property type="match status" value="1"/>
</dbReference>
<dbReference type="GO" id="GO:0043596">
    <property type="term" value="C:nuclear replication fork"/>
    <property type="evidence" value="ECO:0007669"/>
    <property type="project" value="UniProtKB-ARBA"/>
</dbReference>
<dbReference type="Pfam" id="PF23669">
    <property type="entry name" value="WHD_MCM2"/>
    <property type="match status" value="1"/>
</dbReference>
<keyword evidence="7" id="KW-0547">Nucleotide-binding</keyword>
<dbReference type="PROSITE" id="PS50051">
    <property type="entry name" value="MCM_2"/>
    <property type="match status" value="1"/>
</dbReference>
<dbReference type="FunFam" id="2.20.28.10:FF:000002">
    <property type="entry name" value="DNA helicase"/>
    <property type="match status" value="1"/>
</dbReference>
<sequence>MSSPPVLPSSQQRPKRARADSVSASTPLADAASSPAGPSGLRSSPPPSSLPPSSPPQPFSDFGDDVDVGDDEEQEMRARGRARDQGDDDDDEDGEDLFADNMAEDYASNAGLDTYSQADIDDRSSIPELSRAERLAAERAMERRDRGLPGRRAGRRDHMPAFLQSDDEEADGYGEGLLSGVNTRRRRRQYDEQMDQDDVEEDEMSLEHLGDVKAATIAEWVAIEPVRRAVMKHFRSFLMTYVDDNGQSVYGQRIKHLGEINSESLEVSFLHLASSRPILAYFLANSPQPMLALFDTVALEAILLYYPSYESIHSEIHVRITELPTSLSLRDLRQNNLNCLVRVTGVVTRRSGVFPQLKYVKFDCGKCGATLGPFFQDTTKELKISYCPACESRGPFTVNSEQTVYRNYQKMTLQESPGSVPAGRLPRHREVILLWDLIDVAKPGEEVEVTGIYRNNFDASLNTKNGFPVFSTVLEANHINKQEDLFAAMRLTEEDEKTIRTMGKDERIAKRIIKSIAPSIYGHDDIKTAIALSLFGGVMKDINRKHRIRGDINVLLLGDPGTAKSQFLKYVEKTASRAVFTTGQGASAVGLTASVRKDPITREWTLEGGALVLADKGHCLIDEFDKMNDADRTSIHEAMEQQSISISKAGIVTTLQARCAIIAAANPIRGRYNPTIPFQQNVELTEPILSRFDVLCVVKDAVDPVQDEMLAQFVVGSHLRSHPQFDSAEDEVNVSTSVDADIIPQDMLRKYIMYAKEHIRPKLHQLDQDKLARLYADLRRESLATGSFPITVRHLESMIRMAEASAKMNLREYVRADDIDLAIQVTVGSFVNAQKMSIKKTLERGFRKYVHQATDHEELLSFLLGQIVKEKVQLHRHQRGENPASVQIKVSQLETRAKDLEIYDTAPFLRSKLFQTNGYKVVRSEQGDAIEKVFTRVQEEL</sequence>
<dbReference type="PRINTS" id="PR01658">
    <property type="entry name" value="MCMPROTEIN2"/>
</dbReference>
<dbReference type="GO" id="GO:0006279">
    <property type="term" value="P:premeiotic DNA replication"/>
    <property type="evidence" value="ECO:0007669"/>
    <property type="project" value="UniProtKB-ARBA"/>
</dbReference>
<dbReference type="EMBL" id="RSCD01000019">
    <property type="protein sequence ID" value="RSH85681.1"/>
    <property type="molecule type" value="Genomic_DNA"/>
</dbReference>
<evidence type="ECO:0000256" key="6">
    <source>
        <dbReference type="ARBA" id="ARBA00022723"/>
    </source>
</evidence>
<gene>
    <name evidence="21" type="primary">MCM2</name>
    <name evidence="21" type="ORF">EHS25_003822</name>
</gene>
<dbReference type="GO" id="GO:1902975">
    <property type="term" value="P:mitotic DNA replication initiation"/>
    <property type="evidence" value="ECO:0007669"/>
    <property type="project" value="TreeGrafter"/>
</dbReference>
<comment type="subcellular location">
    <subcellularLocation>
        <location evidence="1">Nucleus</location>
    </subcellularLocation>
</comment>
<keyword evidence="12" id="KW-0067">ATP-binding</keyword>
<keyword evidence="10 21" id="KW-0347">Helicase</keyword>
<keyword evidence="14" id="KW-0539">Nucleus</keyword>
<feature type="compositionally biased region" description="Acidic residues" evidence="19">
    <location>
        <begin position="62"/>
        <end position="74"/>
    </location>
</feature>
<dbReference type="Pfam" id="PF12619">
    <property type="entry name" value="MCM2_N"/>
    <property type="match status" value="1"/>
</dbReference>
<dbReference type="Proteomes" id="UP000279259">
    <property type="component" value="Unassembled WGS sequence"/>
</dbReference>
<dbReference type="InterPro" id="IPR008045">
    <property type="entry name" value="MCM2"/>
</dbReference>
<dbReference type="GO" id="GO:0016887">
    <property type="term" value="F:ATP hydrolysis activity"/>
    <property type="evidence" value="ECO:0007669"/>
    <property type="project" value="RHEA"/>
</dbReference>
<keyword evidence="13" id="KW-0238">DNA-binding</keyword>
<evidence type="ECO:0000256" key="3">
    <source>
        <dbReference type="ARBA" id="ARBA00012551"/>
    </source>
</evidence>
<dbReference type="AlphaFoldDB" id="A0A427Y3M6"/>
<feature type="compositionally biased region" description="Acidic residues" evidence="19">
    <location>
        <begin position="86"/>
        <end position="98"/>
    </location>
</feature>
<comment type="caution">
    <text evidence="21">The sequence shown here is derived from an EMBL/GenBank/DDBJ whole genome shotgun (WGS) entry which is preliminary data.</text>
</comment>
<dbReference type="GO" id="GO:0003682">
    <property type="term" value="F:chromatin binding"/>
    <property type="evidence" value="ECO:0007669"/>
    <property type="project" value="UniProtKB-ARBA"/>
</dbReference>
<evidence type="ECO:0000256" key="18">
    <source>
        <dbReference type="ARBA" id="ARBA00078186"/>
    </source>
</evidence>
<dbReference type="Gene3D" id="2.20.28.10">
    <property type="match status" value="1"/>
</dbReference>
<dbReference type="FunFam" id="3.40.50.300:FF:000138">
    <property type="entry name" value="DNA helicase"/>
    <property type="match status" value="1"/>
</dbReference>
<dbReference type="Gene3D" id="3.30.1640.10">
    <property type="entry name" value="mini-chromosome maintenance (MCM) complex, chain A, domain 1"/>
    <property type="match status" value="1"/>
</dbReference>
<evidence type="ECO:0000256" key="11">
    <source>
        <dbReference type="ARBA" id="ARBA00022833"/>
    </source>
</evidence>
<dbReference type="Gene3D" id="2.40.50.140">
    <property type="entry name" value="Nucleic acid-binding proteins"/>
    <property type="match status" value="1"/>
</dbReference>
<evidence type="ECO:0000256" key="19">
    <source>
        <dbReference type="SAM" id="MobiDB-lite"/>
    </source>
</evidence>
<evidence type="ECO:0000256" key="1">
    <source>
        <dbReference type="ARBA" id="ARBA00004123"/>
    </source>
</evidence>
<evidence type="ECO:0000256" key="9">
    <source>
        <dbReference type="ARBA" id="ARBA00022801"/>
    </source>
</evidence>
<keyword evidence="6" id="KW-0479">Metal-binding</keyword>
<evidence type="ECO:0000256" key="7">
    <source>
        <dbReference type="ARBA" id="ARBA00022741"/>
    </source>
</evidence>
<evidence type="ECO:0000256" key="12">
    <source>
        <dbReference type="ARBA" id="ARBA00022840"/>
    </source>
</evidence>
<evidence type="ECO:0000259" key="20">
    <source>
        <dbReference type="PROSITE" id="PS50051"/>
    </source>
</evidence>
<reference evidence="21 22" key="1">
    <citation type="submission" date="2018-11" db="EMBL/GenBank/DDBJ databases">
        <title>Genome sequence of Saitozyma podzolica DSM 27192.</title>
        <authorList>
            <person name="Aliyu H."/>
            <person name="Gorte O."/>
            <person name="Ochsenreither K."/>
        </authorList>
    </citation>
    <scope>NUCLEOTIDE SEQUENCE [LARGE SCALE GENOMIC DNA]</scope>
    <source>
        <strain evidence="21 22">DSM 27192</strain>
    </source>
</reference>
<feature type="compositionally biased region" description="Low complexity" evidence="19">
    <location>
        <begin position="27"/>
        <end position="43"/>
    </location>
</feature>
<dbReference type="PANTHER" id="PTHR11630:SF44">
    <property type="entry name" value="DNA REPLICATION LICENSING FACTOR MCM2"/>
    <property type="match status" value="1"/>
</dbReference>
<feature type="compositionally biased region" description="Pro residues" evidence="19">
    <location>
        <begin position="44"/>
        <end position="58"/>
    </location>
</feature>
<keyword evidence="11" id="KW-0862">Zinc</keyword>
<evidence type="ECO:0000256" key="5">
    <source>
        <dbReference type="ARBA" id="ARBA00022705"/>
    </source>
</evidence>
<dbReference type="GO" id="GO:0031261">
    <property type="term" value="C:DNA replication preinitiation complex"/>
    <property type="evidence" value="ECO:0007669"/>
    <property type="project" value="UniProtKB-ARBA"/>
</dbReference>
<feature type="domain" description="MCM C-terminal AAA(+) ATPase" evidence="20">
    <location>
        <begin position="508"/>
        <end position="714"/>
    </location>
</feature>
<dbReference type="Pfam" id="PF17855">
    <property type="entry name" value="MCM_lid"/>
    <property type="match status" value="1"/>
</dbReference>
<dbReference type="CDD" id="cd17753">
    <property type="entry name" value="MCM2"/>
    <property type="match status" value="1"/>
</dbReference>
<keyword evidence="22" id="KW-1185">Reference proteome</keyword>
<name>A0A427Y3M6_9TREE</name>
<evidence type="ECO:0000256" key="17">
    <source>
        <dbReference type="ARBA" id="ARBA00074927"/>
    </source>
</evidence>
<dbReference type="FunFam" id="3.30.1640.10:FF:000003">
    <property type="entry name" value="DNA helicase"/>
    <property type="match status" value="1"/>
</dbReference>
<dbReference type="Gene3D" id="3.40.50.300">
    <property type="entry name" value="P-loop containing nucleotide triphosphate hydrolases"/>
    <property type="match status" value="1"/>
</dbReference>
<dbReference type="GO" id="GO:0005524">
    <property type="term" value="F:ATP binding"/>
    <property type="evidence" value="ECO:0007669"/>
    <property type="project" value="UniProtKB-KW"/>
</dbReference>
<dbReference type="GO" id="GO:0017116">
    <property type="term" value="F:single-stranded DNA helicase activity"/>
    <property type="evidence" value="ECO:0007669"/>
    <property type="project" value="TreeGrafter"/>
</dbReference>
<feature type="compositionally biased region" description="Basic and acidic residues" evidence="19">
    <location>
        <begin position="75"/>
        <end position="85"/>
    </location>
</feature>
<proteinExistence type="inferred from homology"/>
<dbReference type="InterPro" id="IPR027417">
    <property type="entry name" value="P-loop_NTPase"/>
</dbReference>
<dbReference type="InterPro" id="IPR031327">
    <property type="entry name" value="MCM"/>
</dbReference>
<comment type="similarity">
    <text evidence="2">Belongs to the MCM family.</text>
</comment>
<feature type="compositionally biased region" description="Polar residues" evidence="19">
    <location>
        <begin position="1"/>
        <end position="12"/>
    </location>
</feature>
<comment type="catalytic activity">
    <reaction evidence="16">
        <text>ATP + H2O = ADP + phosphate + H(+)</text>
        <dbReference type="Rhea" id="RHEA:13065"/>
        <dbReference type="ChEBI" id="CHEBI:15377"/>
        <dbReference type="ChEBI" id="CHEBI:15378"/>
        <dbReference type="ChEBI" id="CHEBI:30616"/>
        <dbReference type="ChEBI" id="CHEBI:43474"/>
        <dbReference type="ChEBI" id="CHEBI:456216"/>
        <dbReference type="EC" id="3.6.4.12"/>
    </reaction>
</comment>
<evidence type="ECO:0000256" key="15">
    <source>
        <dbReference type="ARBA" id="ARBA00023306"/>
    </source>
</evidence>
<dbReference type="GO" id="GO:0043138">
    <property type="term" value="F:3'-5' DNA helicase activity"/>
    <property type="evidence" value="ECO:0007669"/>
    <property type="project" value="TreeGrafter"/>
</dbReference>
<dbReference type="Pfam" id="PF00493">
    <property type="entry name" value="MCM"/>
    <property type="match status" value="1"/>
</dbReference>
<dbReference type="GO" id="GO:0008270">
    <property type="term" value="F:zinc ion binding"/>
    <property type="evidence" value="ECO:0007669"/>
    <property type="project" value="UniProtKB-KW"/>
</dbReference>
<evidence type="ECO:0000256" key="4">
    <source>
        <dbReference type="ARBA" id="ARBA00018925"/>
    </source>
</evidence>
<dbReference type="InterPro" id="IPR059098">
    <property type="entry name" value="WHD_MCM2"/>
</dbReference>
<feature type="region of interest" description="Disordered" evidence="19">
    <location>
        <begin position="1"/>
        <end position="177"/>
    </location>
</feature>
<dbReference type="GO" id="GO:0005656">
    <property type="term" value="C:nuclear pre-replicative complex"/>
    <property type="evidence" value="ECO:0007669"/>
    <property type="project" value="UniProtKB-ARBA"/>
</dbReference>
<keyword evidence="9" id="KW-0378">Hydrolase</keyword>
<evidence type="ECO:0000256" key="8">
    <source>
        <dbReference type="ARBA" id="ARBA00022771"/>
    </source>
</evidence>
<dbReference type="InterPro" id="IPR041562">
    <property type="entry name" value="MCM_lid"/>
</dbReference>
<dbReference type="PRINTS" id="PR01657">
    <property type="entry name" value="MCMFAMILY"/>
</dbReference>
<dbReference type="SMART" id="SM00350">
    <property type="entry name" value="MCM"/>
    <property type="match status" value="1"/>
</dbReference>
<evidence type="ECO:0000313" key="22">
    <source>
        <dbReference type="Proteomes" id="UP000279259"/>
    </source>
</evidence>
<dbReference type="InterPro" id="IPR033762">
    <property type="entry name" value="MCM_OB"/>
</dbReference>
<evidence type="ECO:0000313" key="21">
    <source>
        <dbReference type="EMBL" id="RSH85681.1"/>
    </source>
</evidence>
<feature type="compositionally biased region" description="Basic and acidic residues" evidence="19">
    <location>
        <begin position="120"/>
        <end position="148"/>
    </location>
</feature>
<dbReference type="SUPFAM" id="SSF50249">
    <property type="entry name" value="Nucleic acid-binding proteins"/>
    <property type="match status" value="1"/>
</dbReference>
<evidence type="ECO:0000256" key="16">
    <source>
        <dbReference type="ARBA" id="ARBA00047995"/>
    </source>
</evidence>
<organism evidence="21 22">
    <name type="scientific">Saitozyma podzolica</name>
    <dbReference type="NCBI Taxonomy" id="1890683"/>
    <lineage>
        <taxon>Eukaryota</taxon>
        <taxon>Fungi</taxon>
        <taxon>Dikarya</taxon>
        <taxon>Basidiomycota</taxon>
        <taxon>Agaricomycotina</taxon>
        <taxon>Tremellomycetes</taxon>
        <taxon>Tremellales</taxon>
        <taxon>Trimorphomycetaceae</taxon>
        <taxon>Saitozyma</taxon>
    </lineage>
</organism>
<dbReference type="InterPro" id="IPR027925">
    <property type="entry name" value="MCM_N"/>
</dbReference>
<dbReference type="STRING" id="1890683.A0A427Y3M6"/>
<dbReference type="InterPro" id="IPR001208">
    <property type="entry name" value="MCM_dom"/>
</dbReference>
<dbReference type="EC" id="3.6.4.12" evidence="3"/>
<accession>A0A427Y3M6</accession>
<evidence type="ECO:0000256" key="14">
    <source>
        <dbReference type="ARBA" id="ARBA00023242"/>
    </source>
</evidence>
<dbReference type="InterPro" id="IPR012340">
    <property type="entry name" value="NA-bd_OB-fold"/>
</dbReference>
<keyword evidence="8" id="KW-0863">Zinc-finger</keyword>
<dbReference type="GO" id="GO:0000727">
    <property type="term" value="P:double-strand break repair via break-induced replication"/>
    <property type="evidence" value="ECO:0007669"/>
    <property type="project" value="TreeGrafter"/>
</dbReference>
<dbReference type="GO" id="GO:0003697">
    <property type="term" value="F:single-stranded DNA binding"/>
    <property type="evidence" value="ECO:0007669"/>
    <property type="project" value="TreeGrafter"/>
</dbReference>
<evidence type="ECO:0000256" key="13">
    <source>
        <dbReference type="ARBA" id="ARBA00023125"/>
    </source>
</evidence>
<keyword evidence="5" id="KW-0235">DNA replication</keyword>
<dbReference type="GO" id="GO:0042555">
    <property type="term" value="C:MCM complex"/>
    <property type="evidence" value="ECO:0007669"/>
    <property type="project" value="InterPro"/>
</dbReference>
<dbReference type="SUPFAM" id="SSF52540">
    <property type="entry name" value="P-loop containing nucleoside triphosphate hydrolases"/>
    <property type="match status" value="1"/>
</dbReference>
<evidence type="ECO:0000256" key="2">
    <source>
        <dbReference type="ARBA" id="ARBA00008010"/>
    </source>
</evidence>
<protein>
    <recommendedName>
        <fullName evidence="4">DNA replication licensing factor MCM2</fullName>
        <ecNumber evidence="3">3.6.4.12</ecNumber>
    </recommendedName>
    <alternativeName>
        <fullName evidence="17">DNA replication licensing factor mcm2</fullName>
    </alternativeName>
    <alternativeName>
        <fullName evidence="18">Minichromosome maintenance protein 2</fullName>
    </alternativeName>
</protein>